<proteinExistence type="predicted"/>
<sequence>MKKLKQDRPKCLDLLFYAIFLEKSLMNMHKQL</sequence>
<protein>
    <submittedName>
        <fullName evidence="1">Uncharacterized protein</fullName>
    </submittedName>
</protein>
<organism evidence="1">
    <name type="scientific">marine metagenome</name>
    <dbReference type="NCBI Taxonomy" id="408172"/>
    <lineage>
        <taxon>unclassified sequences</taxon>
        <taxon>metagenomes</taxon>
        <taxon>ecological metagenomes</taxon>
    </lineage>
</organism>
<gene>
    <name evidence="1" type="ORF">METZ01_LOCUS114628</name>
</gene>
<name>A0A381XAL8_9ZZZZ</name>
<reference evidence="1" key="1">
    <citation type="submission" date="2018-05" db="EMBL/GenBank/DDBJ databases">
        <authorList>
            <person name="Lanie J.A."/>
            <person name="Ng W.-L."/>
            <person name="Kazmierczak K.M."/>
            <person name="Andrzejewski T.M."/>
            <person name="Davidsen T.M."/>
            <person name="Wayne K.J."/>
            <person name="Tettelin H."/>
            <person name="Glass J.I."/>
            <person name="Rusch D."/>
            <person name="Podicherti R."/>
            <person name="Tsui H.-C.T."/>
            <person name="Winkler M.E."/>
        </authorList>
    </citation>
    <scope>NUCLEOTIDE SEQUENCE</scope>
</reference>
<dbReference type="AlphaFoldDB" id="A0A381XAL8"/>
<accession>A0A381XAL8</accession>
<evidence type="ECO:0000313" key="1">
    <source>
        <dbReference type="EMBL" id="SVA61774.1"/>
    </source>
</evidence>
<dbReference type="EMBL" id="UINC01014492">
    <property type="protein sequence ID" value="SVA61774.1"/>
    <property type="molecule type" value="Genomic_DNA"/>
</dbReference>